<sequence>MKARRAFTATYEALAAPCPGQDRAALRRRLLRLSVRIWWHPYWTTSRTGPAARVRLRELARTSTGPEGPGER</sequence>
<keyword evidence="2" id="KW-1185">Reference proteome</keyword>
<reference evidence="2" key="1">
    <citation type="journal article" date="2019" name="Int. J. Syst. Evol. Microbiol.">
        <title>The Global Catalogue of Microorganisms (GCM) 10K type strain sequencing project: providing services to taxonomists for standard genome sequencing and annotation.</title>
        <authorList>
            <consortium name="The Broad Institute Genomics Platform"/>
            <consortium name="The Broad Institute Genome Sequencing Center for Infectious Disease"/>
            <person name="Wu L."/>
            <person name="Ma J."/>
        </authorList>
    </citation>
    <scope>NUCLEOTIDE SEQUENCE [LARGE SCALE GENOMIC DNA]</scope>
    <source>
        <strain evidence="2">CGMCC 4.7275</strain>
    </source>
</reference>
<dbReference type="Proteomes" id="UP000660265">
    <property type="component" value="Unassembled WGS sequence"/>
</dbReference>
<name>A0ABQ2DYY2_9ACTN</name>
<protein>
    <submittedName>
        <fullName evidence="1">Uncharacterized protein</fullName>
    </submittedName>
</protein>
<accession>A0ABQ2DYY2</accession>
<evidence type="ECO:0000313" key="1">
    <source>
        <dbReference type="EMBL" id="GGJ79628.1"/>
    </source>
</evidence>
<proteinExistence type="predicted"/>
<comment type="caution">
    <text evidence="1">The sequence shown here is derived from an EMBL/GenBank/DDBJ whole genome shotgun (WGS) entry which is preliminary data.</text>
</comment>
<evidence type="ECO:0000313" key="2">
    <source>
        <dbReference type="Proteomes" id="UP000660265"/>
    </source>
</evidence>
<organism evidence="1 2">
    <name type="scientific">Streptomyces camponoticapitis</name>
    <dbReference type="NCBI Taxonomy" id="1616125"/>
    <lineage>
        <taxon>Bacteria</taxon>
        <taxon>Bacillati</taxon>
        <taxon>Actinomycetota</taxon>
        <taxon>Actinomycetes</taxon>
        <taxon>Kitasatosporales</taxon>
        <taxon>Streptomycetaceae</taxon>
        <taxon>Streptomyces</taxon>
    </lineage>
</organism>
<gene>
    <name evidence="1" type="ORF">GCM10011583_09030</name>
</gene>
<dbReference type="EMBL" id="BMMV01000002">
    <property type="protein sequence ID" value="GGJ79628.1"/>
    <property type="molecule type" value="Genomic_DNA"/>
</dbReference>